<comment type="caution">
    <text evidence="3">The sequence shown here is derived from an EMBL/GenBank/DDBJ whole genome shotgun (WGS) entry which is preliminary data.</text>
</comment>
<dbReference type="Proteomes" id="UP000297521">
    <property type="component" value="Unassembled WGS sequence"/>
</dbReference>
<dbReference type="Pfam" id="PF00106">
    <property type="entry name" value="adh_short"/>
    <property type="match status" value="1"/>
</dbReference>
<dbReference type="GO" id="GO:0006633">
    <property type="term" value="P:fatty acid biosynthetic process"/>
    <property type="evidence" value="ECO:0007669"/>
    <property type="project" value="TreeGrafter"/>
</dbReference>
<dbReference type="EMBL" id="SRKR01000012">
    <property type="protein sequence ID" value="TGB10646.1"/>
    <property type="molecule type" value="Genomic_DNA"/>
</dbReference>
<gene>
    <name evidence="3" type="ORF">E5F87_07335</name>
</gene>
<dbReference type="Gene3D" id="3.40.50.720">
    <property type="entry name" value="NAD(P)-binding Rossmann-like Domain"/>
    <property type="match status" value="1"/>
</dbReference>
<comment type="similarity">
    <text evidence="1">Belongs to the short-chain dehydrogenases/reductases (SDR) family.</text>
</comment>
<dbReference type="GeneID" id="77191713"/>
<evidence type="ECO:0000313" key="3">
    <source>
        <dbReference type="EMBL" id="TGB10646.1"/>
    </source>
</evidence>
<dbReference type="InterPro" id="IPR002347">
    <property type="entry name" value="SDR_fam"/>
</dbReference>
<dbReference type="PRINTS" id="PR00081">
    <property type="entry name" value="GDHRDH"/>
</dbReference>
<dbReference type="PANTHER" id="PTHR42760:SF133">
    <property type="entry name" value="3-OXOACYL-[ACYL-CARRIER-PROTEIN] REDUCTASE"/>
    <property type="match status" value="1"/>
</dbReference>
<keyword evidence="2" id="KW-0560">Oxidoreductase</keyword>
<accession>A0AAX2SQ91</accession>
<sequence>MRTVLITGITGGIGCRLADLYLKRGYKVFGTCSHNSKSLQQFQMKWPSIEVFQVDHDDLTNVRNVYSNFFRKVKPQIIINNAGIVKDSFLVQMQLTDFQKVLTVNLTSAWIVVKEFLQQLDTNDTSKYRIINISSISGLIGREGQCNYALTKGGLIGLSRLIEHLKQKHQNIDSYVIAPGLINTGIKDKMPQKKIANLKNNTLAKRLGTPEEVAKFIVKLSEPDISYCDGTVYRIDGGILK</sequence>
<dbReference type="PROSITE" id="PS51257">
    <property type="entry name" value="PROKAR_LIPOPROTEIN"/>
    <property type="match status" value="1"/>
</dbReference>
<protein>
    <submittedName>
        <fullName evidence="3">SDR family NAD(P)-dependent oxidoreductase</fullName>
    </submittedName>
</protein>
<evidence type="ECO:0000256" key="1">
    <source>
        <dbReference type="ARBA" id="ARBA00006484"/>
    </source>
</evidence>
<dbReference type="AlphaFoldDB" id="A0AAX2SQ91"/>
<organism evidence="3 4">
    <name type="scientific">Limosilactobacillus reuteri</name>
    <name type="common">Lactobacillus reuteri</name>
    <dbReference type="NCBI Taxonomy" id="1598"/>
    <lineage>
        <taxon>Bacteria</taxon>
        <taxon>Bacillati</taxon>
        <taxon>Bacillota</taxon>
        <taxon>Bacilli</taxon>
        <taxon>Lactobacillales</taxon>
        <taxon>Lactobacillaceae</taxon>
        <taxon>Limosilactobacillus</taxon>
    </lineage>
</organism>
<dbReference type="GO" id="GO:0048038">
    <property type="term" value="F:quinone binding"/>
    <property type="evidence" value="ECO:0007669"/>
    <property type="project" value="TreeGrafter"/>
</dbReference>
<evidence type="ECO:0000313" key="4">
    <source>
        <dbReference type="Proteomes" id="UP000297521"/>
    </source>
</evidence>
<dbReference type="GO" id="GO:0016616">
    <property type="term" value="F:oxidoreductase activity, acting on the CH-OH group of donors, NAD or NADP as acceptor"/>
    <property type="evidence" value="ECO:0007669"/>
    <property type="project" value="TreeGrafter"/>
</dbReference>
<proteinExistence type="inferred from homology"/>
<dbReference type="RefSeq" id="WP_122481657.1">
    <property type="nucleotide sequence ID" value="NZ_PUXG01000030.1"/>
</dbReference>
<evidence type="ECO:0000256" key="2">
    <source>
        <dbReference type="ARBA" id="ARBA00023002"/>
    </source>
</evidence>
<dbReference type="InterPro" id="IPR036291">
    <property type="entry name" value="NAD(P)-bd_dom_sf"/>
</dbReference>
<dbReference type="PANTHER" id="PTHR42760">
    <property type="entry name" value="SHORT-CHAIN DEHYDROGENASES/REDUCTASES FAMILY MEMBER"/>
    <property type="match status" value="1"/>
</dbReference>
<dbReference type="SUPFAM" id="SSF51735">
    <property type="entry name" value="NAD(P)-binding Rossmann-fold domains"/>
    <property type="match status" value="1"/>
</dbReference>
<reference evidence="3" key="2">
    <citation type="submission" date="2019-04" db="EMBL/GenBank/DDBJ databases">
        <authorList>
            <person name="Bisanz J.E."/>
            <person name="Chagwedera N.D."/>
            <person name="Chawla A."/>
            <person name="Turnbaugh P.J."/>
        </authorList>
    </citation>
    <scope>NUCLEOTIDE SEQUENCE</scope>
    <source>
        <strain evidence="3">I8-5</strain>
    </source>
</reference>
<reference evidence="3" key="1">
    <citation type="journal article" date="2019" name="Cell Metab.">
        <title>Nutrient sensing in CD11c cells alters the gut microbiome to regulate food intake and body mass.</title>
        <authorList>
            <person name="Chagwedera N.D."/>
            <person name="Ang Q.Y."/>
            <person name="Bisanz J.E."/>
            <person name="Leong Y.A."/>
            <person name="Ganeshan K."/>
            <person name="Cai J."/>
            <person name="Patterson A.D."/>
            <person name="Turnbaugh P.J."/>
            <person name="Chawla A."/>
        </authorList>
    </citation>
    <scope>NUCLEOTIDE SEQUENCE</scope>
    <source>
        <strain evidence="3">I8-5</strain>
    </source>
</reference>
<name>A0AAX2SQ91_LIMRT</name>